<keyword evidence="1" id="KW-1133">Transmembrane helix</keyword>
<dbReference type="Proteomes" id="UP000717585">
    <property type="component" value="Unassembled WGS sequence"/>
</dbReference>
<feature type="transmembrane region" description="Helical" evidence="1">
    <location>
        <begin position="253"/>
        <end position="277"/>
    </location>
</feature>
<feature type="transmembrane region" description="Helical" evidence="1">
    <location>
        <begin position="16"/>
        <end position="37"/>
    </location>
</feature>
<keyword evidence="1" id="KW-0472">Membrane</keyword>
<feature type="transmembrane region" description="Helical" evidence="1">
    <location>
        <begin position="92"/>
        <end position="113"/>
    </location>
</feature>
<organism evidence="2 3">
    <name type="scientific">Carpediemonas membranifera</name>
    <dbReference type="NCBI Taxonomy" id="201153"/>
    <lineage>
        <taxon>Eukaryota</taxon>
        <taxon>Metamonada</taxon>
        <taxon>Carpediemonas-like organisms</taxon>
        <taxon>Carpediemonas</taxon>
    </lineage>
</organism>
<feature type="transmembrane region" description="Helical" evidence="1">
    <location>
        <begin position="125"/>
        <end position="150"/>
    </location>
</feature>
<accession>A0A8J6AQP4</accession>
<proteinExistence type="predicted"/>
<feature type="transmembrane region" description="Helical" evidence="1">
    <location>
        <begin position="839"/>
        <end position="864"/>
    </location>
</feature>
<feature type="transmembrane region" description="Helical" evidence="1">
    <location>
        <begin position="49"/>
        <end position="71"/>
    </location>
</feature>
<feature type="transmembrane region" description="Helical" evidence="1">
    <location>
        <begin position="982"/>
        <end position="1004"/>
    </location>
</feature>
<comment type="caution">
    <text evidence="2">The sequence shown here is derived from an EMBL/GenBank/DDBJ whole genome shotgun (WGS) entry which is preliminary data.</text>
</comment>
<sequence>MFLTSWFLMFNRSKSFYNIVFLFITFSPCVLVGLMVASEQVSLSDFNTTYAMVSILIFLVAICGMLILLFFAQRRLQEDVFASKLMKQFLGVLLPFAFIMQPAAMLALFQFAYHQIHVAIDAANASALIPVAISCVPLFVALLVLATVINNTCTIHIDTVDATLLSSTSSQSSAVIGVFILIAIIIHPLPTAGIGTFTVTRCISGAFLIMAGFIAALLQQYTLMVSNIIQATVYSFTGVVLIVLPAFDAAPLSLLTLLVIPVIIVISLWPIAAYVYFYRTIAAVRASYTDGEDFGPTRHIPPVPRAPTFILLVGLRTFIRAVSRAVTKEMKEANLDHCPVALPGFVGSDQFETTAASTRTTACVRAVDSSPTVRSLFKVFQLLMAAKPHSSAVVLQYGVVANSLQPTSLPFVLRKIAELQHGGHVPMARLDVGYVIFYLYKTNADACEGGKEARLRHARNRQLQELRRQLADFRTARRTLWTTIQAQSGRSLKMASVTKSLALMQEILALTTTMQANYRKHLVAATPNVIREYAAYVNTALGKSAEAQHLLGLAEDMEASGKGRSTVVVEPVKSIRLRRRRFMVNKAELRSVVTIVLVALITIGMLFLFGASSYLIINRATHLLHGSGNVASAIWAAFFSAEQFIAGLSPVSIVGPALCDRILLAELTYSASPTAIANRIAQNKLADSFRTDLAGSNLELLLNMEAFVNNMSWVPDVQFDLLTADRVSHFIITLLTSYLDDAALEVVTDYGGVTYASFNTTAASFIDHFFFRVYHIADQGMSAAVLNPSSTALNMSSYDDIMMMESPVFISQYADQAYESYKAIHDAIYDMAVEAPIIAMFQAIAILVFFTIGLFVSVFGCFMLTMGRDISSFLAHVKLIYDLPPAVTTSMIGSRGNGSHGSTGTPVAQTKLADDELSDEDDIVDAETLQRIRMQPSVDNSDETETDDDPSCVLGKSSRAAYFKLVFDVMLQVIPLSLCWQFVLPVIVCLCLVVDTGLVLFAGVKSNDVYVLYEIDRRAISMTAHIYQMIRLEEESGAYNQEIRAAIAADIVELRAGLSFVTSSSTSVREWLPSLSSSHSTLSALFDATRTLELDLLDSSWASGLHENELSSIISDTACRLDASAINACPTSLGGLDSEIEAVITEGLGSALEYLTMQAAQLVIDTHGAYNYSTVENLKKAVWVGIHPYLRDCLELIMDEQALLLSYSMYANGATVAVIVVLLLAMHWTLNHRSLLRLEKAHNAVLFQLQHVNDAFSVLLPPKTARAIRAILPKDADEWVDE</sequence>
<feature type="transmembrane region" description="Helical" evidence="1">
    <location>
        <begin position="198"/>
        <end position="218"/>
    </location>
</feature>
<reference evidence="2" key="1">
    <citation type="submission" date="2021-05" db="EMBL/GenBank/DDBJ databases">
        <title>A free-living protist that lacks canonical eukaryotic 1 DNA replication and segregation systems.</title>
        <authorList>
            <person name="Salas-Leiva D.E."/>
            <person name="Tromer E.C."/>
            <person name="Curtis B.A."/>
            <person name="Jerlstrom-Hultqvist J."/>
            <person name="Kolisko M."/>
            <person name="Yi Z."/>
            <person name="Salas-Leiva J.S."/>
            <person name="Gallot-Lavallee L."/>
            <person name="Kops G.J.P.L."/>
            <person name="Archibald J.M."/>
            <person name="Simpson A.G.B."/>
            <person name="Roger A.J."/>
        </authorList>
    </citation>
    <scope>NUCLEOTIDE SEQUENCE</scope>
    <source>
        <strain evidence="2">BICM</strain>
    </source>
</reference>
<keyword evidence="3" id="KW-1185">Reference proteome</keyword>
<gene>
    <name evidence="2" type="ORF">J8273_6502</name>
</gene>
<evidence type="ECO:0000313" key="3">
    <source>
        <dbReference type="Proteomes" id="UP000717585"/>
    </source>
</evidence>
<evidence type="ECO:0008006" key="4">
    <source>
        <dbReference type="Google" id="ProtNLM"/>
    </source>
</evidence>
<feature type="transmembrane region" description="Helical" evidence="1">
    <location>
        <begin position="225"/>
        <end position="247"/>
    </location>
</feature>
<evidence type="ECO:0000313" key="2">
    <source>
        <dbReference type="EMBL" id="KAG9391726.1"/>
    </source>
</evidence>
<protein>
    <recommendedName>
        <fullName evidence="4">Transmembrane protein</fullName>
    </recommendedName>
</protein>
<evidence type="ECO:0000256" key="1">
    <source>
        <dbReference type="SAM" id="Phobius"/>
    </source>
</evidence>
<feature type="transmembrane region" description="Helical" evidence="1">
    <location>
        <begin position="1209"/>
        <end position="1230"/>
    </location>
</feature>
<feature type="transmembrane region" description="Helical" evidence="1">
    <location>
        <begin position="589"/>
        <end position="617"/>
    </location>
</feature>
<keyword evidence="1" id="KW-0812">Transmembrane</keyword>
<name>A0A8J6AQP4_9EUKA</name>
<dbReference type="EMBL" id="JAHDYR010000053">
    <property type="protein sequence ID" value="KAG9391726.1"/>
    <property type="molecule type" value="Genomic_DNA"/>
</dbReference>
<feature type="transmembrane region" description="Helical" evidence="1">
    <location>
        <begin position="162"/>
        <end position="186"/>
    </location>
</feature>